<evidence type="ECO:0000256" key="2">
    <source>
        <dbReference type="ARBA" id="ARBA00023180"/>
    </source>
</evidence>
<dbReference type="RefSeq" id="WP_114834910.1">
    <property type="nucleotide sequence ID" value="NZ_LR699114.1"/>
</dbReference>
<dbReference type="Gene3D" id="3.40.50.1000">
    <property type="entry name" value="HAD superfamily/HAD-like"/>
    <property type="match status" value="1"/>
</dbReference>
<evidence type="ECO:0000313" key="4">
    <source>
        <dbReference type="EMBL" id="RDI41505.1"/>
    </source>
</evidence>
<dbReference type="PIRSF" id="PIRSF002674">
    <property type="entry name" value="VSP"/>
    <property type="match status" value="1"/>
</dbReference>
<dbReference type="InterPro" id="IPR036412">
    <property type="entry name" value="HAD-like_sf"/>
</dbReference>
<keyword evidence="5" id="KW-1185">Reference proteome</keyword>
<proteinExistence type="predicted"/>
<dbReference type="EMBL" id="QQAX01000019">
    <property type="protein sequence ID" value="RDI41505.1"/>
    <property type="molecule type" value="Genomic_DNA"/>
</dbReference>
<dbReference type="InterPro" id="IPR005519">
    <property type="entry name" value="Acid_phosphat_B-like"/>
</dbReference>
<dbReference type="InterPro" id="IPR023214">
    <property type="entry name" value="HAD_sf"/>
</dbReference>
<keyword evidence="2" id="KW-0325">Glycoprotein</keyword>
<feature type="chain" id="PRO_5016911455" evidence="3">
    <location>
        <begin position="23"/>
        <end position="219"/>
    </location>
</feature>
<accession>A0A370GCF8</accession>
<dbReference type="AlphaFoldDB" id="A0A370GCF8"/>
<protein>
    <submittedName>
        <fullName evidence="4">Acid phosphatase</fullName>
    </submittedName>
</protein>
<dbReference type="SUPFAM" id="SSF56784">
    <property type="entry name" value="HAD-like"/>
    <property type="match status" value="1"/>
</dbReference>
<dbReference type="PANTHER" id="PTHR31284">
    <property type="entry name" value="ACID PHOSPHATASE-LIKE PROTEIN"/>
    <property type="match status" value="1"/>
</dbReference>
<reference evidence="4 5" key="1">
    <citation type="submission" date="2018-07" db="EMBL/GenBank/DDBJ databases">
        <title>Genomic Encyclopedia of Type Strains, Phase IV (KMG-IV): sequencing the most valuable type-strain genomes for metagenomic binning, comparative biology and taxonomic classification.</title>
        <authorList>
            <person name="Goeker M."/>
        </authorList>
    </citation>
    <scope>NUCLEOTIDE SEQUENCE [LARGE SCALE GENOMIC DNA]</scope>
    <source>
        <strain evidence="4 5">DSM 16500</strain>
    </source>
</reference>
<dbReference type="OrthoDB" id="193314at2"/>
<keyword evidence="1 3" id="KW-0732">Signal</keyword>
<dbReference type="Pfam" id="PF03767">
    <property type="entry name" value="Acid_phosphat_B"/>
    <property type="match status" value="1"/>
</dbReference>
<gene>
    <name evidence="4" type="ORF">C8D86_11923</name>
</gene>
<organism evidence="4 5">
    <name type="scientific">Aquicella lusitana</name>
    <dbReference type="NCBI Taxonomy" id="254246"/>
    <lineage>
        <taxon>Bacteria</taxon>
        <taxon>Pseudomonadati</taxon>
        <taxon>Pseudomonadota</taxon>
        <taxon>Gammaproteobacteria</taxon>
        <taxon>Legionellales</taxon>
        <taxon>Coxiellaceae</taxon>
        <taxon>Aquicella</taxon>
    </lineage>
</organism>
<dbReference type="InterPro" id="IPR014403">
    <property type="entry name" value="APS1/VSP"/>
</dbReference>
<comment type="caution">
    <text evidence="4">The sequence shown here is derived from an EMBL/GenBank/DDBJ whole genome shotgun (WGS) entry which is preliminary data.</text>
</comment>
<name>A0A370GCF8_9COXI</name>
<feature type="signal peptide" evidence="3">
    <location>
        <begin position="1"/>
        <end position="22"/>
    </location>
</feature>
<dbReference type="Proteomes" id="UP000254720">
    <property type="component" value="Unassembled WGS sequence"/>
</dbReference>
<evidence type="ECO:0000256" key="3">
    <source>
        <dbReference type="SAM" id="SignalP"/>
    </source>
</evidence>
<evidence type="ECO:0000256" key="1">
    <source>
        <dbReference type="ARBA" id="ARBA00022729"/>
    </source>
</evidence>
<dbReference type="PANTHER" id="PTHR31284:SF10">
    <property type="entry name" value="ACID PHOSPHATASE-LIKE PROTEIN"/>
    <property type="match status" value="1"/>
</dbReference>
<sequence length="219" mass="24810">MKKILPLALVLSVSFGSMIAMAKEPTNLAVVKQGLVRYHDSGQYDKDIDHVIKEATRYLKIRLAQPRDDKKPAIVLDIDETSLSNYPDMVKLNFGGTLEEIQQAEDQGSDPVIQPTLKLYQFAKANKVAVFFITGRKEEERAVTEANLKKAGYTDWNGLILRDGEYKNKPAAEYKTVMRKKLEEEGYDIVLNIGDQRSDLEGGYADKTFKLPNPYYFIP</sequence>
<evidence type="ECO:0000313" key="5">
    <source>
        <dbReference type="Proteomes" id="UP000254720"/>
    </source>
</evidence>